<evidence type="ECO:0000313" key="3">
    <source>
        <dbReference type="Proteomes" id="UP000198960"/>
    </source>
</evidence>
<protein>
    <submittedName>
        <fullName evidence="2">Uncharacterized protein</fullName>
    </submittedName>
</protein>
<keyword evidence="3" id="KW-1185">Reference proteome</keyword>
<sequence length="61" mass="6961">MEWVGLAGMGFLAATAVVIALARASTARWERESEEHPRRVVRRRSRARHRRPAGDRSPLPR</sequence>
<feature type="compositionally biased region" description="Basic residues" evidence="1">
    <location>
        <begin position="39"/>
        <end position="51"/>
    </location>
</feature>
<feature type="region of interest" description="Disordered" evidence="1">
    <location>
        <begin position="29"/>
        <end position="61"/>
    </location>
</feature>
<proteinExistence type="predicted"/>
<dbReference type="STRING" id="673521.SAMN05660991_00489"/>
<gene>
    <name evidence="2" type="ORF">SAMN05660991_00489</name>
</gene>
<evidence type="ECO:0000313" key="2">
    <source>
        <dbReference type="EMBL" id="SEO47577.1"/>
    </source>
</evidence>
<feature type="compositionally biased region" description="Basic and acidic residues" evidence="1">
    <location>
        <begin position="29"/>
        <end position="38"/>
    </location>
</feature>
<name>A0A1H8Q0W4_9ACTN</name>
<accession>A0A1H8Q0W4</accession>
<dbReference type="EMBL" id="FOEE01000001">
    <property type="protein sequence ID" value="SEO47577.1"/>
    <property type="molecule type" value="Genomic_DNA"/>
</dbReference>
<dbReference type="AlphaFoldDB" id="A0A1H8Q0W4"/>
<organism evidence="2 3">
    <name type="scientific">Trujillonella endophytica</name>
    <dbReference type="NCBI Taxonomy" id="673521"/>
    <lineage>
        <taxon>Bacteria</taxon>
        <taxon>Bacillati</taxon>
        <taxon>Actinomycetota</taxon>
        <taxon>Actinomycetes</taxon>
        <taxon>Geodermatophilales</taxon>
        <taxon>Geodermatophilaceae</taxon>
        <taxon>Trujillonella</taxon>
    </lineage>
</organism>
<dbReference type="Proteomes" id="UP000198960">
    <property type="component" value="Unassembled WGS sequence"/>
</dbReference>
<reference evidence="3" key="1">
    <citation type="submission" date="2016-10" db="EMBL/GenBank/DDBJ databases">
        <authorList>
            <person name="Varghese N."/>
            <person name="Submissions S."/>
        </authorList>
    </citation>
    <scope>NUCLEOTIDE SEQUENCE [LARGE SCALE GENOMIC DNA]</scope>
    <source>
        <strain evidence="3">DSM 45413</strain>
    </source>
</reference>
<evidence type="ECO:0000256" key="1">
    <source>
        <dbReference type="SAM" id="MobiDB-lite"/>
    </source>
</evidence>